<keyword evidence="6" id="KW-1185">Reference proteome</keyword>
<feature type="transmembrane region" description="Helical" evidence="2">
    <location>
        <begin position="316"/>
        <end position="335"/>
    </location>
</feature>
<protein>
    <recommendedName>
        <fullName evidence="7">Ubiquitin-like domain-containing protein</fullName>
    </recommendedName>
</protein>
<feature type="domain" description="DSC E3 ubiquitin ligase complex subunit 3 C-terminal" evidence="4">
    <location>
        <begin position="201"/>
        <end position="333"/>
    </location>
</feature>
<evidence type="ECO:0000313" key="6">
    <source>
        <dbReference type="Proteomes" id="UP001149074"/>
    </source>
</evidence>
<keyword evidence="2" id="KW-0812">Transmembrane</keyword>
<feature type="transmembrane region" description="Helical" evidence="2">
    <location>
        <begin position="286"/>
        <end position="304"/>
    </location>
</feature>
<sequence>MASSAFLTPKPGNSTPAEALLITVRFSASIPDLPLDVPEPQTTTGAGLKQLIREKLPSDLSSHRLRLIYAGRGLDDTTALTAFLKLAPSPTRSPRPADDSEDDSGNGNGGSKNKGKQAVRDTRPRIYIHCSIGDIALSETDLATEASTASTILLQKQKDVEVKLGPKHGSSLFPSSGQGSTSQNQQPRRPSPPPTTTPAPRGFDRLLSAGFTPSEVTALRSQFLAVHSVSRTPDTMPSGEELRDLEDRWMDEGSGTMNFGGGDIGGSGAEDDGALGSGSRSAMDDMLWGAVMGFFWPVGCAMWLRREEGVWSWRKGVAVFVGVILNAVFGAMRIMD</sequence>
<feature type="compositionally biased region" description="Low complexity" evidence="1">
    <location>
        <begin position="175"/>
        <end position="188"/>
    </location>
</feature>
<dbReference type="Gene3D" id="3.10.20.90">
    <property type="entry name" value="Phosphatidylinositol 3-kinase Catalytic Subunit, Chain A, domain 1"/>
    <property type="match status" value="1"/>
</dbReference>
<dbReference type="GO" id="GO:0044695">
    <property type="term" value="C:Dsc E3 ubiquitin ligase complex"/>
    <property type="evidence" value="ECO:0007669"/>
    <property type="project" value="InterPro"/>
</dbReference>
<evidence type="ECO:0008006" key="7">
    <source>
        <dbReference type="Google" id="ProtNLM"/>
    </source>
</evidence>
<dbReference type="GeneID" id="81354594"/>
<dbReference type="PANTHER" id="PTHR28049">
    <property type="entry name" value="TRANSMEMBRANE PROTEIN YOR223W"/>
    <property type="match status" value="1"/>
</dbReference>
<accession>A0A9W9FMB5</accession>
<reference evidence="5" key="1">
    <citation type="submission" date="2022-11" db="EMBL/GenBank/DDBJ databases">
        <authorList>
            <person name="Petersen C."/>
        </authorList>
    </citation>
    <scope>NUCLEOTIDE SEQUENCE</scope>
    <source>
        <strain evidence="5">IBT 30761</strain>
    </source>
</reference>
<evidence type="ECO:0000259" key="3">
    <source>
        <dbReference type="Pfam" id="PF10302"/>
    </source>
</evidence>
<dbReference type="Proteomes" id="UP001149074">
    <property type="component" value="Unassembled WGS sequence"/>
</dbReference>
<organism evidence="5 6">
    <name type="scientific">Penicillium argentinense</name>
    <dbReference type="NCBI Taxonomy" id="1131581"/>
    <lineage>
        <taxon>Eukaryota</taxon>
        <taxon>Fungi</taxon>
        <taxon>Dikarya</taxon>
        <taxon>Ascomycota</taxon>
        <taxon>Pezizomycotina</taxon>
        <taxon>Eurotiomycetes</taxon>
        <taxon>Eurotiomycetidae</taxon>
        <taxon>Eurotiales</taxon>
        <taxon>Aspergillaceae</taxon>
        <taxon>Penicillium</taxon>
    </lineage>
</organism>
<dbReference type="CDD" id="cd17039">
    <property type="entry name" value="Ubl_ubiquitin_like"/>
    <property type="match status" value="1"/>
</dbReference>
<dbReference type="Pfam" id="PF13373">
    <property type="entry name" value="Dsc3_C"/>
    <property type="match status" value="1"/>
</dbReference>
<reference evidence="5" key="2">
    <citation type="journal article" date="2023" name="IMA Fungus">
        <title>Comparative genomic study of the Penicillium genus elucidates a diverse pangenome and 15 lateral gene transfer events.</title>
        <authorList>
            <person name="Petersen C."/>
            <person name="Sorensen T."/>
            <person name="Nielsen M.R."/>
            <person name="Sondergaard T.E."/>
            <person name="Sorensen J.L."/>
            <person name="Fitzpatrick D.A."/>
            <person name="Frisvad J.C."/>
            <person name="Nielsen K.L."/>
        </authorList>
    </citation>
    <scope>NUCLEOTIDE SEQUENCE</scope>
    <source>
        <strain evidence="5">IBT 30761</strain>
    </source>
</reference>
<feature type="domain" description="DSC E3 ubiquitin ligase complex subunit 3 ubiquitin-like" evidence="3">
    <location>
        <begin position="21"/>
        <end position="135"/>
    </location>
</feature>
<proteinExistence type="predicted"/>
<feature type="region of interest" description="Disordered" evidence="1">
    <location>
        <begin position="251"/>
        <end position="278"/>
    </location>
</feature>
<dbReference type="RefSeq" id="XP_056475972.1">
    <property type="nucleotide sequence ID" value="XM_056615615.1"/>
</dbReference>
<feature type="region of interest" description="Disordered" evidence="1">
    <location>
        <begin position="85"/>
        <end position="122"/>
    </location>
</feature>
<dbReference type="InterPro" id="IPR045226">
    <property type="entry name" value="Dsc3"/>
</dbReference>
<dbReference type="AlphaFoldDB" id="A0A9W9FMB5"/>
<evidence type="ECO:0000256" key="1">
    <source>
        <dbReference type="SAM" id="MobiDB-lite"/>
    </source>
</evidence>
<dbReference type="InterPro" id="IPR029071">
    <property type="entry name" value="Ubiquitin-like_domsf"/>
</dbReference>
<evidence type="ECO:0000259" key="4">
    <source>
        <dbReference type="Pfam" id="PF13373"/>
    </source>
</evidence>
<evidence type="ECO:0000256" key="2">
    <source>
        <dbReference type="SAM" id="Phobius"/>
    </source>
</evidence>
<dbReference type="EMBL" id="JAPQKI010000004">
    <property type="protein sequence ID" value="KAJ5102592.1"/>
    <property type="molecule type" value="Genomic_DNA"/>
</dbReference>
<name>A0A9W9FMB5_9EURO</name>
<feature type="compositionally biased region" description="Gly residues" evidence="1">
    <location>
        <begin position="258"/>
        <end position="268"/>
    </location>
</feature>
<dbReference type="PANTHER" id="PTHR28049:SF1">
    <property type="entry name" value="DSC E3 UBIQUITIN LIGASE COMPLEX SUBUNIT 3"/>
    <property type="match status" value="1"/>
</dbReference>
<dbReference type="InterPro" id="IPR025390">
    <property type="entry name" value="Dsc3_C"/>
</dbReference>
<dbReference type="InterPro" id="IPR019413">
    <property type="entry name" value="Dsc3_ub-like_dom"/>
</dbReference>
<dbReference type="SUPFAM" id="SSF54236">
    <property type="entry name" value="Ubiquitin-like"/>
    <property type="match status" value="1"/>
</dbReference>
<evidence type="ECO:0000313" key="5">
    <source>
        <dbReference type="EMBL" id="KAJ5102592.1"/>
    </source>
</evidence>
<keyword evidence="2" id="KW-0472">Membrane</keyword>
<gene>
    <name evidence="5" type="ORF">N7532_003121</name>
</gene>
<dbReference type="OrthoDB" id="2556122at2759"/>
<dbReference type="GO" id="GO:0005783">
    <property type="term" value="C:endoplasmic reticulum"/>
    <property type="evidence" value="ECO:0007669"/>
    <property type="project" value="TreeGrafter"/>
</dbReference>
<feature type="region of interest" description="Disordered" evidence="1">
    <location>
        <begin position="165"/>
        <end position="207"/>
    </location>
</feature>
<comment type="caution">
    <text evidence="5">The sequence shown here is derived from an EMBL/GenBank/DDBJ whole genome shotgun (WGS) entry which is preliminary data.</text>
</comment>
<keyword evidence="2" id="KW-1133">Transmembrane helix</keyword>
<dbReference type="Pfam" id="PF10302">
    <property type="entry name" value="Dsc3_N"/>
    <property type="match status" value="1"/>
</dbReference>